<evidence type="ECO:0000256" key="3">
    <source>
        <dbReference type="ARBA" id="ARBA00017055"/>
    </source>
</evidence>
<dbReference type="PANTHER" id="PTHR43327">
    <property type="entry name" value="STOMATIN-LIKE PROTEIN 2, MITOCHONDRIAL"/>
    <property type="match status" value="1"/>
</dbReference>
<feature type="domain" description="Band 7" evidence="8">
    <location>
        <begin position="34"/>
        <end position="192"/>
    </location>
</feature>
<evidence type="ECO:0000256" key="5">
    <source>
        <dbReference type="ARBA" id="ARBA00022989"/>
    </source>
</evidence>
<comment type="similarity">
    <text evidence="2">Belongs to the band 7/mec-2 family.</text>
</comment>
<feature type="transmembrane region" description="Helical" evidence="7">
    <location>
        <begin position="6"/>
        <end position="32"/>
    </location>
</feature>
<accession>A0A1X3J584</accession>
<evidence type="ECO:0000256" key="6">
    <source>
        <dbReference type="ARBA" id="ARBA00023136"/>
    </source>
</evidence>
<dbReference type="GO" id="GO:0005886">
    <property type="term" value="C:plasma membrane"/>
    <property type="evidence" value="ECO:0007669"/>
    <property type="project" value="UniProtKB-ARBA"/>
</dbReference>
<reference evidence="9 10" key="1">
    <citation type="submission" date="2010-04" db="EMBL/GenBank/DDBJ databases">
        <title>The Genome Sequence of Escherichia coli TA447.</title>
        <authorList>
            <consortium name="The Broad Institute Genome Sequencing Platform"/>
            <consortium name="The Broad Institute Genome Sequencing Center for Infectious Disease"/>
            <person name="Feldgarden M."/>
            <person name="Gordon D.M."/>
            <person name="Johnson J.R."/>
            <person name="Johnston B.D."/>
            <person name="Young S."/>
            <person name="Zeng Q."/>
            <person name="Koehrsen M."/>
            <person name="Alvarado L."/>
            <person name="Berlin A.M."/>
            <person name="Borenstein D."/>
            <person name="Chapman S.B."/>
            <person name="Chen Z."/>
            <person name="Engels R."/>
            <person name="Freedman E."/>
            <person name="Gellesch M."/>
            <person name="Goldberg J."/>
            <person name="Griggs A."/>
            <person name="Gujja S."/>
            <person name="Heilman E.R."/>
            <person name="Heiman D.I."/>
            <person name="Hepburn T.A."/>
            <person name="Howarth C."/>
            <person name="Jen D."/>
            <person name="Larson L."/>
            <person name="Mehta T."/>
            <person name="Park D."/>
            <person name="Pearson M."/>
            <person name="Richards J."/>
            <person name="Roberts A."/>
            <person name="Saif S."/>
            <person name="Shea T.D."/>
            <person name="Shenoy N."/>
            <person name="Sisk P."/>
            <person name="Stolte C."/>
            <person name="Sykes S.N."/>
            <person name="Walk T."/>
            <person name="White J."/>
            <person name="Yandava C."/>
            <person name="Haas B."/>
            <person name="Henn M.R."/>
            <person name="Nusbaum C."/>
            <person name="Birren B."/>
        </authorList>
    </citation>
    <scope>NUCLEOTIDE SEQUENCE [LARGE SCALE GENOMIC DNA]</scope>
    <source>
        <strain evidence="9 10">TA447</strain>
    </source>
</reference>
<dbReference type="Proteomes" id="UP000193942">
    <property type="component" value="Unassembled WGS sequence"/>
</dbReference>
<dbReference type="Gene3D" id="3.30.479.30">
    <property type="entry name" value="Band 7 domain"/>
    <property type="match status" value="1"/>
</dbReference>
<dbReference type="Pfam" id="PF01145">
    <property type="entry name" value="Band_7"/>
    <property type="match status" value="1"/>
</dbReference>
<evidence type="ECO:0000256" key="4">
    <source>
        <dbReference type="ARBA" id="ARBA00022692"/>
    </source>
</evidence>
<name>A0A1X3J584_ECOLX</name>
<proteinExistence type="inferred from homology"/>
<dbReference type="CDD" id="cd08829">
    <property type="entry name" value="SPFH_paraslipin"/>
    <property type="match status" value="1"/>
</dbReference>
<dbReference type="AlphaFoldDB" id="A0A1X3J584"/>
<dbReference type="EMBL" id="ADIZ01000005">
    <property type="protein sequence ID" value="OSK97218.1"/>
    <property type="molecule type" value="Genomic_DNA"/>
</dbReference>
<dbReference type="InterPro" id="IPR001107">
    <property type="entry name" value="Band_7"/>
</dbReference>
<dbReference type="PANTHER" id="PTHR43327:SF10">
    <property type="entry name" value="STOMATIN-LIKE PROTEIN 2, MITOCHONDRIAL"/>
    <property type="match status" value="1"/>
</dbReference>
<dbReference type="PRINTS" id="PR00721">
    <property type="entry name" value="STOMATIN"/>
</dbReference>
<dbReference type="SMART" id="SM00244">
    <property type="entry name" value="PHB"/>
    <property type="match status" value="1"/>
</dbReference>
<comment type="subcellular location">
    <subcellularLocation>
        <location evidence="1">Membrane</location>
        <topology evidence="1">Single-pass membrane protein</topology>
    </subcellularLocation>
</comment>
<comment type="caution">
    <text evidence="9">The sequence shown here is derived from an EMBL/GenBank/DDBJ whole genome shotgun (WGS) entry which is preliminary data.</text>
</comment>
<dbReference type="InterPro" id="IPR036013">
    <property type="entry name" value="Band_7/SPFH_dom_sf"/>
</dbReference>
<evidence type="ECO:0000313" key="10">
    <source>
        <dbReference type="Proteomes" id="UP000193942"/>
    </source>
</evidence>
<protein>
    <recommendedName>
        <fullName evidence="3">Protein QmcA</fullName>
    </recommendedName>
</protein>
<organism evidence="9 10">
    <name type="scientific">Escherichia coli TA447</name>
    <dbReference type="NCBI Taxonomy" id="656447"/>
    <lineage>
        <taxon>Bacteria</taxon>
        <taxon>Pseudomonadati</taxon>
        <taxon>Pseudomonadota</taxon>
        <taxon>Gammaproteobacteria</taxon>
        <taxon>Enterobacterales</taxon>
        <taxon>Enterobacteriaceae</taxon>
        <taxon>Escherichia</taxon>
    </lineage>
</organism>
<sequence length="331" mass="36396">MGRGLIMIDAIITPIVTSIPLLLLILVALIFVKSAVKIVPQGNAWTVERFGKYTHTLSPGLHFLIPFMDRIGQRINMMETVLDIPKQEVISKDNANVTIDAVCFVQVIDAAKAAYEVDNLASAISNLVMTNIRTVVGGMNLDDMLSQRDSINSKLLTVVDYATDPWGIKVTRIEIRDVKPPKELTEAMNAQMKAERTKRARILEAEGIRQSEILKAEGEKQSQILKAEGERQSAFLQSEARERQAEAEARATKLVSDAIAEGDVQSVNYFIAQKYTEALQAIGTASNSKLVMMPLDSSSLVSSVAGISELLKNVSQDTSKVDMKQAQQYLS</sequence>
<dbReference type="SUPFAM" id="SSF117892">
    <property type="entry name" value="Band 7/SPFH domain"/>
    <property type="match status" value="1"/>
</dbReference>
<evidence type="ECO:0000256" key="7">
    <source>
        <dbReference type="SAM" id="Phobius"/>
    </source>
</evidence>
<evidence type="ECO:0000313" key="9">
    <source>
        <dbReference type="EMBL" id="OSK97218.1"/>
    </source>
</evidence>
<dbReference type="GO" id="GO:0098552">
    <property type="term" value="C:side of membrane"/>
    <property type="evidence" value="ECO:0007669"/>
    <property type="project" value="UniProtKB-ARBA"/>
</dbReference>
<evidence type="ECO:0000256" key="2">
    <source>
        <dbReference type="ARBA" id="ARBA00008164"/>
    </source>
</evidence>
<dbReference type="PROSITE" id="PS01270">
    <property type="entry name" value="BAND_7"/>
    <property type="match status" value="1"/>
</dbReference>
<dbReference type="InterPro" id="IPR001972">
    <property type="entry name" value="Stomatin_HflK_fam"/>
</dbReference>
<evidence type="ECO:0000259" key="8">
    <source>
        <dbReference type="SMART" id="SM00244"/>
    </source>
</evidence>
<keyword evidence="5 7" id="KW-1133">Transmembrane helix</keyword>
<dbReference type="InterPro" id="IPR050710">
    <property type="entry name" value="Band7/mec-2_domain"/>
</dbReference>
<keyword evidence="6 7" id="KW-0472">Membrane</keyword>
<gene>
    <name evidence="9" type="ORF">ECXG_05143</name>
</gene>
<dbReference type="InterPro" id="IPR018080">
    <property type="entry name" value="Band_7/stomatin-like_CS"/>
</dbReference>
<dbReference type="FunFam" id="3.30.479.30:FF:000004">
    <property type="entry name" value="Putative membrane protease family, stomatin"/>
    <property type="match status" value="1"/>
</dbReference>
<keyword evidence="4 7" id="KW-0812">Transmembrane</keyword>
<evidence type="ECO:0000256" key="1">
    <source>
        <dbReference type="ARBA" id="ARBA00004167"/>
    </source>
</evidence>